<dbReference type="Pfam" id="PF00474">
    <property type="entry name" value="SSF"/>
    <property type="match status" value="1"/>
</dbReference>
<feature type="transmembrane region" description="Helical" evidence="14">
    <location>
        <begin position="229"/>
        <end position="248"/>
    </location>
</feature>
<evidence type="ECO:0000256" key="2">
    <source>
        <dbReference type="ARBA" id="ARBA00006434"/>
    </source>
</evidence>
<comment type="catalytic activity">
    <reaction evidence="12">
        <text>L-proline(in) + Na(+)(in) = L-proline(out) + Na(+)(out)</text>
        <dbReference type="Rhea" id="RHEA:28967"/>
        <dbReference type="ChEBI" id="CHEBI:29101"/>
        <dbReference type="ChEBI" id="CHEBI:60039"/>
    </reaction>
</comment>
<feature type="transmembrane region" description="Helical" evidence="14">
    <location>
        <begin position="481"/>
        <end position="503"/>
    </location>
</feature>
<keyword evidence="11" id="KW-0739">Sodium transport</keyword>
<feature type="transmembrane region" description="Helical" evidence="14">
    <location>
        <begin position="183"/>
        <end position="201"/>
    </location>
</feature>
<evidence type="ECO:0000256" key="3">
    <source>
        <dbReference type="ARBA" id="ARBA00022448"/>
    </source>
</evidence>
<keyword evidence="5 14" id="KW-0812">Transmembrane</keyword>
<evidence type="ECO:0000256" key="7">
    <source>
        <dbReference type="ARBA" id="ARBA00022989"/>
    </source>
</evidence>
<feature type="transmembrane region" description="Helical" evidence="14">
    <location>
        <begin position="74"/>
        <end position="93"/>
    </location>
</feature>
<evidence type="ECO:0000256" key="11">
    <source>
        <dbReference type="ARBA" id="ARBA00023201"/>
    </source>
</evidence>
<feature type="transmembrane region" description="Helical" evidence="14">
    <location>
        <begin position="443"/>
        <end position="460"/>
    </location>
</feature>
<feature type="transmembrane region" description="Helical" evidence="14">
    <location>
        <begin position="47"/>
        <end position="68"/>
    </location>
</feature>
<dbReference type="CDD" id="cd11475">
    <property type="entry name" value="SLC5sbd_PutP"/>
    <property type="match status" value="1"/>
</dbReference>
<keyword evidence="3" id="KW-0813">Transport</keyword>
<dbReference type="GO" id="GO:0005298">
    <property type="term" value="F:proline:sodium symporter activity"/>
    <property type="evidence" value="ECO:0007669"/>
    <property type="project" value="InterPro"/>
</dbReference>
<comment type="similarity">
    <text evidence="2 13">Belongs to the sodium:solute symporter (SSF) (TC 2.A.21) family.</text>
</comment>
<organism evidence="15">
    <name type="scientific">uncultured Poseidoniia archaeon</name>
    <dbReference type="NCBI Taxonomy" id="1697135"/>
    <lineage>
        <taxon>Archaea</taxon>
        <taxon>Methanobacteriati</taxon>
        <taxon>Thermoplasmatota</taxon>
        <taxon>Candidatus Poseidoniia</taxon>
        <taxon>environmental samples</taxon>
    </lineage>
</organism>
<evidence type="ECO:0000256" key="1">
    <source>
        <dbReference type="ARBA" id="ARBA00004651"/>
    </source>
</evidence>
<dbReference type="Gene3D" id="1.20.1730.10">
    <property type="entry name" value="Sodium/glucose cotransporter"/>
    <property type="match status" value="1"/>
</dbReference>
<feature type="transmembrane region" description="Helical" evidence="14">
    <location>
        <begin position="269"/>
        <end position="295"/>
    </location>
</feature>
<reference evidence="15" key="2">
    <citation type="journal article" date="2015" name="ISME J.">
        <title>A new class of marine Euryarchaeota group II from the Mediterranean deep chlorophyll maximum.</title>
        <authorList>
            <person name="Martin-Cuadrado A.B."/>
            <person name="Garcia-Heredia I."/>
            <person name="Molto A.G."/>
            <person name="Lopez-Ubeda R."/>
            <person name="Kimes N."/>
            <person name="Lopez-Garcia P."/>
            <person name="Moreira D."/>
            <person name="Rodriguez-Valera F."/>
        </authorList>
    </citation>
    <scope>NUCLEOTIDE SEQUENCE</scope>
</reference>
<dbReference type="GO" id="GO:0005886">
    <property type="term" value="C:plasma membrane"/>
    <property type="evidence" value="ECO:0007669"/>
    <property type="project" value="UniProtKB-SubCell"/>
</dbReference>
<dbReference type="PANTHER" id="PTHR48086">
    <property type="entry name" value="SODIUM/PROLINE SYMPORTER-RELATED"/>
    <property type="match status" value="1"/>
</dbReference>
<evidence type="ECO:0000256" key="10">
    <source>
        <dbReference type="ARBA" id="ARBA00023136"/>
    </source>
</evidence>
<reference evidence="15" key="1">
    <citation type="submission" date="2014-11" db="EMBL/GenBank/DDBJ databases">
        <authorList>
            <person name="Zhu J."/>
            <person name="Qi W."/>
            <person name="Song R."/>
        </authorList>
    </citation>
    <scope>NUCLEOTIDE SEQUENCE</scope>
</reference>
<name>A0A1B1T8Z0_9ARCH</name>
<feature type="transmembrane region" description="Helical" evidence="14">
    <location>
        <begin position="123"/>
        <end position="140"/>
    </location>
</feature>
<keyword evidence="7 14" id="KW-1133">Transmembrane helix</keyword>
<comment type="subcellular location">
    <subcellularLocation>
        <location evidence="1">Cell membrane</location>
        <topology evidence="1">Multi-pass membrane protein</topology>
    </subcellularLocation>
</comment>
<feature type="transmembrane region" description="Helical" evidence="14">
    <location>
        <begin position="146"/>
        <end position="171"/>
    </location>
</feature>
<evidence type="ECO:0000256" key="12">
    <source>
        <dbReference type="ARBA" id="ARBA00033708"/>
    </source>
</evidence>
<keyword evidence="9" id="KW-0406">Ion transport</keyword>
<evidence type="ECO:0000256" key="6">
    <source>
        <dbReference type="ARBA" id="ARBA00022847"/>
    </source>
</evidence>
<evidence type="ECO:0000256" key="13">
    <source>
        <dbReference type="RuleBase" id="RU362091"/>
    </source>
</evidence>
<feature type="transmembrane region" description="Helical" evidence="14">
    <location>
        <begin position="6"/>
        <end position="26"/>
    </location>
</feature>
<feature type="transmembrane region" description="Helical" evidence="14">
    <location>
        <begin position="387"/>
        <end position="408"/>
    </location>
</feature>
<evidence type="ECO:0000256" key="8">
    <source>
        <dbReference type="ARBA" id="ARBA00023053"/>
    </source>
</evidence>
<dbReference type="EMBL" id="KP211798">
    <property type="protein sequence ID" value="ANV78744.1"/>
    <property type="molecule type" value="Genomic_DNA"/>
</dbReference>
<dbReference type="InterPro" id="IPR050277">
    <property type="entry name" value="Sodium:Solute_Symporter"/>
</dbReference>
<evidence type="ECO:0000313" key="15">
    <source>
        <dbReference type="EMBL" id="ANV78744.1"/>
    </source>
</evidence>
<feature type="transmembrane region" description="Helical" evidence="14">
    <location>
        <begin position="362"/>
        <end position="381"/>
    </location>
</feature>
<feature type="transmembrane region" description="Helical" evidence="14">
    <location>
        <begin position="315"/>
        <end position="341"/>
    </location>
</feature>
<evidence type="ECO:0000256" key="4">
    <source>
        <dbReference type="ARBA" id="ARBA00022475"/>
    </source>
</evidence>
<sequence>MDFVLIASFLLFMCAFAGVGLASMWVKEDTTDDYLVASRGMHPALAALSAVSTWNSGYMFIGFIGFTFTMGYSIIWIGFGSMLGQIIAWIWLYKFIQQSANERGVRSLSSLVSEVTGSPDAKLAAIFSILFLAVYAAAQLTSGGKALYVMLGWSEVVGILIGFVLVVAYCYAGGIRASIWTDAAQSSVMIVGSSLLCYVAMQEVGGFSGLHEGLAAENANLTSIVPADLNFGVSLWIFAFFLGGLSVAGQPQVVSRVMTLGTDEDRKTAMLWFFAWQTPFLLIMVIIGLASRVVFTGADFDPELGLPMLAMETLGPFWVGLILASIFAATMSTADSQVLACTAAFTDDIMPEISQDHKKAKLVTLIIAVFATSISIFGLYVPGGDSVFALVVLAVYGLGSIFVPILIIKWAGYEPDSNHTIAMMTVALITVILWSISGFGDDIFPSVPGMGAAFITHFIMNQLRTPNISPLGRFELPDSKTLGIAALVIIAPITVGEAAYIIAGPDSLEGGGNNSGSWFVETDFGSEQLADGIEYINDGQTFAIELSTDSLSNLEDVNIVGVRVTLTYSEDETSSGIGCNLPGASNPESDVITGTMIHDENNNTSSGQNSEGVSSSHIVDVEWYDSSFIGNVTNVSKSDINKGLDAGNSGLGIYTLEINVIAESGGGIGCTNTDNGEEVEYLVELITLDYSINSL</sequence>
<dbReference type="InterPro" id="IPR001734">
    <property type="entry name" value="Na/solute_symporter"/>
</dbReference>
<dbReference type="AlphaFoldDB" id="A0A1B1T8Z0"/>
<evidence type="ECO:0000256" key="9">
    <source>
        <dbReference type="ARBA" id="ARBA00023065"/>
    </source>
</evidence>
<feature type="transmembrane region" description="Helical" evidence="14">
    <location>
        <begin position="420"/>
        <end position="437"/>
    </location>
</feature>
<dbReference type="PANTHER" id="PTHR48086:SF3">
    <property type="entry name" value="SODIUM_PROLINE SYMPORTER"/>
    <property type="match status" value="1"/>
</dbReference>
<dbReference type="InterPro" id="IPR038377">
    <property type="entry name" value="Na/Glc_symporter_sf"/>
</dbReference>
<dbReference type="InterPro" id="IPR011851">
    <property type="entry name" value="Na/Pro_symporter"/>
</dbReference>
<accession>A0A1B1T8Z0</accession>
<evidence type="ECO:0000256" key="5">
    <source>
        <dbReference type="ARBA" id="ARBA00022692"/>
    </source>
</evidence>
<protein>
    <submittedName>
        <fullName evidence="15">Putative transporter SSS family</fullName>
    </submittedName>
</protein>
<proteinExistence type="inferred from homology"/>
<dbReference type="PROSITE" id="PS50283">
    <property type="entry name" value="NA_SOLUT_SYMP_3"/>
    <property type="match status" value="1"/>
</dbReference>
<keyword evidence="4" id="KW-1003">Cell membrane</keyword>
<evidence type="ECO:0000256" key="14">
    <source>
        <dbReference type="SAM" id="Phobius"/>
    </source>
</evidence>
<dbReference type="GO" id="GO:0015824">
    <property type="term" value="P:proline transport"/>
    <property type="evidence" value="ECO:0007669"/>
    <property type="project" value="InterPro"/>
</dbReference>
<keyword evidence="8" id="KW-0915">Sodium</keyword>
<keyword evidence="6" id="KW-0769">Symport</keyword>
<dbReference type="GO" id="GO:0031402">
    <property type="term" value="F:sodium ion binding"/>
    <property type="evidence" value="ECO:0007669"/>
    <property type="project" value="InterPro"/>
</dbReference>
<keyword evidence="10 14" id="KW-0472">Membrane</keyword>